<dbReference type="Proteomes" id="UP000503540">
    <property type="component" value="Chromosome"/>
</dbReference>
<gene>
    <name evidence="5" type="ORF">F5544_02355</name>
</gene>
<keyword evidence="6" id="KW-1185">Reference proteome</keyword>
<proteinExistence type="predicted"/>
<dbReference type="KEGG" id="nah:F5544_02355"/>
<evidence type="ECO:0000313" key="5">
    <source>
        <dbReference type="EMBL" id="QIS08391.1"/>
    </source>
</evidence>
<dbReference type="SUPFAM" id="SSF51215">
    <property type="entry name" value="Regulatory protein AraC"/>
    <property type="match status" value="1"/>
</dbReference>
<protein>
    <submittedName>
        <fullName evidence="5">Helix-turn-helix domain-containing protein</fullName>
    </submittedName>
</protein>
<dbReference type="InterPro" id="IPR003313">
    <property type="entry name" value="AraC-bd"/>
</dbReference>
<dbReference type="Gene3D" id="1.10.10.60">
    <property type="entry name" value="Homeodomain-like"/>
    <property type="match status" value="1"/>
</dbReference>
<feature type="domain" description="HTH araC/xylS-type" evidence="4">
    <location>
        <begin position="179"/>
        <end position="277"/>
    </location>
</feature>
<dbReference type="InterPro" id="IPR037923">
    <property type="entry name" value="HTH-like"/>
</dbReference>
<dbReference type="AlphaFoldDB" id="A0A6G9Y5B7"/>
<organism evidence="5 6">
    <name type="scientific">Nocardia arthritidis</name>
    <dbReference type="NCBI Taxonomy" id="228602"/>
    <lineage>
        <taxon>Bacteria</taxon>
        <taxon>Bacillati</taxon>
        <taxon>Actinomycetota</taxon>
        <taxon>Actinomycetes</taxon>
        <taxon>Mycobacteriales</taxon>
        <taxon>Nocardiaceae</taxon>
        <taxon>Nocardia</taxon>
    </lineage>
</organism>
<evidence type="ECO:0000256" key="2">
    <source>
        <dbReference type="ARBA" id="ARBA00023125"/>
    </source>
</evidence>
<accession>A0A6G9Y5B7</accession>
<keyword evidence="1" id="KW-0805">Transcription regulation</keyword>
<evidence type="ECO:0000256" key="1">
    <source>
        <dbReference type="ARBA" id="ARBA00023015"/>
    </source>
</evidence>
<dbReference type="GO" id="GO:0003700">
    <property type="term" value="F:DNA-binding transcription factor activity"/>
    <property type="evidence" value="ECO:0007669"/>
    <property type="project" value="InterPro"/>
</dbReference>
<keyword evidence="3" id="KW-0804">Transcription</keyword>
<dbReference type="PANTHER" id="PTHR43280">
    <property type="entry name" value="ARAC-FAMILY TRANSCRIPTIONAL REGULATOR"/>
    <property type="match status" value="1"/>
</dbReference>
<dbReference type="Pfam" id="PF02311">
    <property type="entry name" value="AraC_binding"/>
    <property type="match status" value="1"/>
</dbReference>
<evidence type="ECO:0000313" key="6">
    <source>
        <dbReference type="Proteomes" id="UP000503540"/>
    </source>
</evidence>
<dbReference type="RefSeq" id="WP_167471643.1">
    <property type="nucleotide sequence ID" value="NZ_CP046172.1"/>
</dbReference>
<dbReference type="GO" id="GO:0043565">
    <property type="term" value="F:sequence-specific DNA binding"/>
    <property type="evidence" value="ECO:0007669"/>
    <property type="project" value="InterPro"/>
</dbReference>
<evidence type="ECO:0000256" key="3">
    <source>
        <dbReference type="ARBA" id="ARBA00023163"/>
    </source>
</evidence>
<name>A0A6G9Y5B7_9NOCA</name>
<dbReference type="InterPro" id="IPR018060">
    <property type="entry name" value="HTH_AraC"/>
</dbReference>
<evidence type="ECO:0000259" key="4">
    <source>
        <dbReference type="PROSITE" id="PS01124"/>
    </source>
</evidence>
<dbReference type="PANTHER" id="PTHR43280:SF32">
    <property type="entry name" value="TRANSCRIPTIONAL REGULATORY PROTEIN"/>
    <property type="match status" value="1"/>
</dbReference>
<dbReference type="SMART" id="SM00342">
    <property type="entry name" value="HTH_ARAC"/>
    <property type="match status" value="1"/>
</dbReference>
<reference evidence="5 6" key="1">
    <citation type="journal article" date="2019" name="ACS Chem. Biol.">
        <title>Identification and Mobilization of a Cryptic Antibiotic Biosynthesis Gene Locus from a Human-Pathogenic Nocardia Isolate.</title>
        <authorList>
            <person name="Herisse M."/>
            <person name="Ishida K."/>
            <person name="Porter J.L."/>
            <person name="Howden B."/>
            <person name="Hertweck C."/>
            <person name="Stinear T.P."/>
            <person name="Pidot S.J."/>
        </authorList>
    </citation>
    <scope>NUCLEOTIDE SEQUENCE [LARGE SCALE GENOMIC DNA]</scope>
    <source>
        <strain evidence="5 6">AUSMDU00012717</strain>
    </source>
</reference>
<dbReference type="SUPFAM" id="SSF46689">
    <property type="entry name" value="Homeodomain-like"/>
    <property type="match status" value="1"/>
</dbReference>
<dbReference type="EMBL" id="CP046172">
    <property type="protein sequence ID" value="QIS08391.1"/>
    <property type="molecule type" value="Genomic_DNA"/>
</dbReference>
<sequence length="279" mass="30036">MVKNGQAGSIRNLRYQPEHSGAAGVEVLSFAELRGMPAGAVVPQLQRADFHVLGIVTAGRGAVAVDFDRHPIGAGVAVWIRPGWLHRWDDIADCQGVIVLFRPELAPQDVPVAGPLGPVRWVLGNDAGLVRAAAEHLRREFGAPPGPVSGPILRNLLEVLLLRIGESAPEIPTVDGVFADFAVEVEKFHRQTRELAWYAERLGYAPRTVTRATQRAVGTGAKQYIDDRVVLEAKRLLAHAGITVAECARRVGFDDAANFAKFFTARAGCTPGAFAAGFR</sequence>
<dbReference type="PROSITE" id="PS01124">
    <property type="entry name" value="HTH_ARAC_FAMILY_2"/>
    <property type="match status" value="1"/>
</dbReference>
<dbReference type="Pfam" id="PF12833">
    <property type="entry name" value="HTH_18"/>
    <property type="match status" value="1"/>
</dbReference>
<keyword evidence="2" id="KW-0238">DNA-binding</keyword>
<dbReference type="InterPro" id="IPR009057">
    <property type="entry name" value="Homeodomain-like_sf"/>
</dbReference>